<dbReference type="GeneID" id="43578425"/>
<dbReference type="Proteomes" id="UP000000877">
    <property type="component" value="Segment"/>
</dbReference>
<proteinExistence type="predicted"/>
<accession>A0A6B9PM74</accession>
<dbReference type="KEGG" id="vg:43578425"/>
<name>A0A6B9PM74_9CAUD</name>
<evidence type="ECO:0000313" key="1">
    <source>
        <dbReference type="EMBL" id="QHD55903.1"/>
    </source>
</evidence>
<reference evidence="2" key="1">
    <citation type="journal article" date="1995" name="J. Virol.">
        <title>Halophage HF2: genome organization and replication strategy.</title>
        <authorList>
            <person name="Nuttall S.D."/>
            <person name="Dyall-Smith M.L."/>
        </authorList>
    </citation>
    <scope>NUCLEOTIDE SEQUENCE [LARGE SCALE GENOMIC DNA]</scope>
</reference>
<dbReference type="RefSeq" id="YP_009725262.1">
    <property type="nucleotide sequence ID" value="NC_003345.2"/>
</dbReference>
<sequence length="46" mass="5319">MMPETRNCVECGGTAVLQEGRETTFECPDCDTTFMDNPRWNERFSL</sequence>
<gene>
    <name evidence="1" type="ORF">HrrHF2_175</name>
</gene>
<dbReference type="Gene3D" id="2.20.28.30">
    <property type="entry name" value="RNA polymerase ii, chain L"/>
    <property type="match status" value="1"/>
</dbReference>
<organism evidence="1 2">
    <name type="scientific">Halorubrum phage HF2</name>
    <dbReference type="NCBI Taxonomy" id="33771"/>
    <lineage>
        <taxon>Viruses</taxon>
        <taxon>Duplodnaviria</taxon>
        <taxon>Heunggongvirae</taxon>
        <taxon>Uroviricota</taxon>
        <taxon>Caudoviricetes</taxon>
        <taxon>Thumleimavirales</taxon>
        <taxon>Hafunaviridae</taxon>
        <taxon>Haloferacalesvirus</taxon>
        <taxon>Haloferacalesvirus HF2</taxon>
    </lineage>
</organism>
<protein>
    <submittedName>
        <fullName evidence="1">Putative CxxC motif protein</fullName>
    </submittedName>
</protein>
<evidence type="ECO:0000313" key="2">
    <source>
        <dbReference type="Proteomes" id="UP000000877"/>
    </source>
</evidence>
<reference evidence="1 2" key="2">
    <citation type="journal article" date="2002" name="Mol. Microbiol.">
        <title>HF2: a double-stranded DNA tailed haloarchaeal virus with a mosaic genome.</title>
        <authorList>
            <person name="Tang S.L."/>
            <person name="Nuttall S."/>
            <person name="Ngui K."/>
            <person name="Fisher C."/>
            <person name="Lopez P."/>
            <person name="Dyall-Smith M."/>
        </authorList>
    </citation>
    <scope>NUCLEOTIDE SEQUENCE</scope>
</reference>
<dbReference type="EMBL" id="AF222060">
    <property type="protein sequence ID" value="QHD55903.1"/>
    <property type="molecule type" value="Genomic_DNA"/>
</dbReference>